<reference evidence="1" key="3">
    <citation type="submission" date="2023-05" db="EMBL/GenBank/DDBJ databases">
        <authorList>
            <person name="Smith C.H."/>
        </authorList>
    </citation>
    <scope>NUCLEOTIDE SEQUENCE</scope>
    <source>
        <strain evidence="1">CHS0354</strain>
        <tissue evidence="1">Mantle</tissue>
    </source>
</reference>
<protein>
    <submittedName>
        <fullName evidence="1">Uncharacterized protein</fullName>
    </submittedName>
</protein>
<reference evidence="1" key="1">
    <citation type="journal article" date="2021" name="Genome Biol. Evol.">
        <title>A High-Quality Reference Genome for a Parasitic Bivalve with Doubly Uniparental Inheritance (Bivalvia: Unionida).</title>
        <authorList>
            <person name="Smith C.H."/>
        </authorList>
    </citation>
    <scope>NUCLEOTIDE SEQUENCE</scope>
    <source>
        <strain evidence="1">CHS0354</strain>
    </source>
</reference>
<dbReference type="AlphaFoldDB" id="A0AAE0TCA2"/>
<dbReference type="Proteomes" id="UP001195483">
    <property type="component" value="Unassembled WGS sequence"/>
</dbReference>
<evidence type="ECO:0000313" key="2">
    <source>
        <dbReference type="Proteomes" id="UP001195483"/>
    </source>
</evidence>
<keyword evidence="2" id="KW-1185">Reference proteome</keyword>
<name>A0AAE0TCA2_9BIVA</name>
<comment type="caution">
    <text evidence="1">The sequence shown here is derived from an EMBL/GenBank/DDBJ whole genome shotgun (WGS) entry which is preliminary data.</text>
</comment>
<gene>
    <name evidence="1" type="ORF">CHS0354_009971</name>
</gene>
<organism evidence="1 2">
    <name type="scientific">Potamilus streckersoni</name>
    <dbReference type="NCBI Taxonomy" id="2493646"/>
    <lineage>
        <taxon>Eukaryota</taxon>
        <taxon>Metazoa</taxon>
        <taxon>Spiralia</taxon>
        <taxon>Lophotrochozoa</taxon>
        <taxon>Mollusca</taxon>
        <taxon>Bivalvia</taxon>
        <taxon>Autobranchia</taxon>
        <taxon>Heteroconchia</taxon>
        <taxon>Palaeoheterodonta</taxon>
        <taxon>Unionida</taxon>
        <taxon>Unionoidea</taxon>
        <taxon>Unionidae</taxon>
        <taxon>Ambleminae</taxon>
        <taxon>Lampsilini</taxon>
        <taxon>Potamilus</taxon>
    </lineage>
</organism>
<proteinExistence type="predicted"/>
<sequence>MTQSPWKTYTVNDRYWKTCKENWETKDTWKQGRRANFSNKRVNGNKKKPHEGFTEKGLKVDKLIFHDTCDKISDRKDNKKSFFRRLYSRQ</sequence>
<reference evidence="1" key="2">
    <citation type="journal article" date="2021" name="Genome Biol. Evol.">
        <title>Developing a high-quality reference genome for a parasitic bivalve with doubly uniparental inheritance (Bivalvia: Unionida).</title>
        <authorList>
            <person name="Smith C.H."/>
        </authorList>
    </citation>
    <scope>NUCLEOTIDE SEQUENCE</scope>
    <source>
        <strain evidence="1">CHS0354</strain>
        <tissue evidence="1">Mantle</tissue>
    </source>
</reference>
<evidence type="ECO:0000313" key="1">
    <source>
        <dbReference type="EMBL" id="KAK3607240.1"/>
    </source>
</evidence>
<accession>A0AAE0TCA2</accession>
<dbReference type="EMBL" id="JAEAOA010000630">
    <property type="protein sequence ID" value="KAK3607240.1"/>
    <property type="molecule type" value="Genomic_DNA"/>
</dbReference>